<dbReference type="PROSITE" id="PS50043">
    <property type="entry name" value="HTH_LUXR_2"/>
    <property type="match status" value="1"/>
</dbReference>
<sequence length="611" mass="64829">MSPGAPTDRVTLARLALIDALDGDPEAQAVEICLLPIDASVQCTGTLVAAARSAAARGAHAESARWWVEAARRTPDRDEQRRLFEGAAAATFLAGRPDQLAAVLDELLAEALPEQAARWIALRLLADLDHADPLGRMGEIDAIAVRVAASDTEAADALRITAAFALVLAGHCEQAVRVADELRATGRELPLAARLIADGIDVVVGRTGAGELIRANGDRQFAAEALIEPTLPIAPTALHIAWLGEPERALRALSEHRAGLEASAAPSPLAFTLAQEGVVLQQLGRWSEALAAFERAASLADTGALGAVLAPIRVRHAHLLALLGRVEEMEAVLADPAVRRVAAMPLSRHTIESSRGIVALAAGDVAVAYARFTEAARLERVMGTAEPAFLPSVGDRFEAAWRLAREHEVADDLEAFAQRARRLDRTAQLAVALRCRALADGDDGAFAESERLHEASAHPFEHARTLLAWGRSLRRRRRRQDARDRLAEAAERFDALGARSWCDAVAQERVACGERPAGGAVAGPLASLTPRELEVVALVADGASNADVAARLVLSRRTAEYHLGNAYRKLGVSSRAGLFAALASAHADTTRPPGSSSGHEVPESARRSDIS</sequence>
<dbReference type="SUPFAM" id="SSF46894">
    <property type="entry name" value="C-terminal effector domain of the bipartite response regulators"/>
    <property type="match status" value="1"/>
</dbReference>
<dbReference type="InterPro" id="IPR016032">
    <property type="entry name" value="Sig_transdc_resp-reg_C-effctor"/>
</dbReference>
<feature type="region of interest" description="Disordered" evidence="4">
    <location>
        <begin position="587"/>
        <end position="611"/>
    </location>
</feature>
<feature type="compositionally biased region" description="Basic and acidic residues" evidence="4">
    <location>
        <begin position="600"/>
        <end position="611"/>
    </location>
</feature>
<comment type="caution">
    <text evidence="6">The sequence shown here is derived from an EMBL/GenBank/DDBJ whole genome shotgun (WGS) entry which is preliminary data.</text>
</comment>
<dbReference type="Gene3D" id="1.10.10.10">
    <property type="entry name" value="Winged helix-like DNA-binding domain superfamily/Winged helix DNA-binding domain"/>
    <property type="match status" value="1"/>
</dbReference>
<dbReference type="SMART" id="SM00421">
    <property type="entry name" value="HTH_LUXR"/>
    <property type="match status" value="1"/>
</dbReference>
<dbReference type="InterPro" id="IPR011990">
    <property type="entry name" value="TPR-like_helical_dom_sf"/>
</dbReference>
<evidence type="ECO:0000256" key="2">
    <source>
        <dbReference type="ARBA" id="ARBA00023125"/>
    </source>
</evidence>
<dbReference type="GO" id="GO:0006355">
    <property type="term" value="P:regulation of DNA-templated transcription"/>
    <property type="evidence" value="ECO:0007669"/>
    <property type="project" value="InterPro"/>
</dbReference>
<keyword evidence="2" id="KW-0238">DNA-binding</keyword>
<dbReference type="InterPro" id="IPR036388">
    <property type="entry name" value="WH-like_DNA-bd_sf"/>
</dbReference>
<dbReference type="SUPFAM" id="SSF48452">
    <property type="entry name" value="TPR-like"/>
    <property type="match status" value="1"/>
</dbReference>
<organism evidence="6 7">
    <name type="scientific">Agromyces rhizosphaerae</name>
    <dbReference type="NCBI Taxonomy" id="88374"/>
    <lineage>
        <taxon>Bacteria</taxon>
        <taxon>Bacillati</taxon>
        <taxon>Actinomycetota</taxon>
        <taxon>Actinomycetes</taxon>
        <taxon>Micrococcales</taxon>
        <taxon>Microbacteriaceae</taxon>
        <taxon>Agromyces</taxon>
    </lineage>
</organism>
<evidence type="ECO:0000256" key="3">
    <source>
        <dbReference type="ARBA" id="ARBA00023163"/>
    </source>
</evidence>
<dbReference type="AlphaFoldDB" id="A0A9W6CWJ4"/>
<name>A0A9W6CWJ4_9MICO</name>
<dbReference type="Gene3D" id="1.25.40.10">
    <property type="entry name" value="Tetratricopeptide repeat domain"/>
    <property type="match status" value="1"/>
</dbReference>
<protein>
    <recommendedName>
        <fullName evidence="5">HTH luxR-type domain-containing protein</fullName>
    </recommendedName>
</protein>
<evidence type="ECO:0000259" key="5">
    <source>
        <dbReference type="PROSITE" id="PS50043"/>
    </source>
</evidence>
<accession>A0A9W6CWJ4</accession>
<keyword evidence="7" id="KW-1185">Reference proteome</keyword>
<dbReference type="PANTHER" id="PTHR44688:SF16">
    <property type="entry name" value="DNA-BINDING TRANSCRIPTIONAL ACTIVATOR DEVR_DOSR"/>
    <property type="match status" value="1"/>
</dbReference>
<evidence type="ECO:0000256" key="1">
    <source>
        <dbReference type="ARBA" id="ARBA00023015"/>
    </source>
</evidence>
<dbReference type="PRINTS" id="PR00038">
    <property type="entry name" value="HTHLUXR"/>
</dbReference>
<reference evidence="6" key="1">
    <citation type="submission" date="2022-12" db="EMBL/GenBank/DDBJ databases">
        <title>Reference genome sequencing for broad-spectrum identification of bacterial and archaeal isolates by mass spectrometry.</title>
        <authorList>
            <person name="Sekiguchi Y."/>
            <person name="Tourlousse D.M."/>
        </authorList>
    </citation>
    <scope>NUCLEOTIDE SEQUENCE</scope>
    <source>
        <strain evidence="6">14</strain>
    </source>
</reference>
<dbReference type="CDD" id="cd06170">
    <property type="entry name" value="LuxR_C_like"/>
    <property type="match status" value="1"/>
</dbReference>
<keyword evidence="1" id="KW-0805">Transcription regulation</keyword>
<evidence type="ECO:0000313" key="6">
    <source>
        <dbReference type="EMBL" id="GLI27640.1"/>
    </source>
</evidence>
<dbReference type="Pfam" id="PF00196">
    <property type="entry name" value="GerE"/>
    <property type="match status" value="1"/>
</dbReference>
<keyword evidence="3" id="KW-0804">Transcription</keyword>
<feature type="domain" description="HTH luxR-type" evidence="5">
    <location>
        <begin position="521"/>
        <end position="586"/>
    </location>
</feature>
<proteinExistence type="predicted"/>
<gene>
    <name evidence="6" type="ORF">ARHIZOSPH14_18820</name>
</gene>
<dbReference type="GO" id="GO:0003677">
    <property type="term" value="F:DNA binding"/>
    <property type="evidence" value="ECO:0007669"/>
    <property type="project" value="UniProtKB-KW"/>
</dbReference>
<dbReference type="PANTHER" id="PTHR44688">
    <property type="entry name" value="DNA-BINDING TRANSCRIPTIONAL ACTIVATOR DEVR_DOSR"/>
    <property type="match status" value="1"/>
</dbReference>
<dbReference type="RefSeq" id="WP_281884350.1">
    <property type="nucleotide sequence ID" value="NZ_BSDP01000001.1"/>
</dbReference>
<evidence type="ECO:0000256" key="4">
    <source>
        <dbReference type="SAM" id="MobiDB-lite"/>
    </source>
</evidence>
<dbReference type="EMBL" id="BSDP01000001">
    <property type="protein sequence ID" value="GLI27640.1"/>
    <property type="molecule type" value="Genomic_DNA"/>
</dbReference>
<evidence type="ECO:0000313" key="7">
    <source>
        <dbReference type="Proteomes" id="UP001144396"/>
    </source>
</evidence>
<dbReference type="InterPro" id="IPR000792">
    <property type="entry name" value="Tscrpt_reg_LuxR_C"/>
</dbReference>
<dbReference type="Proteomes" id="UP001144396">
    <property type="component" value="Unassembled WGS sequence"/>
</dbReference>